<evidence type="ECO:0000313" key="3">
    <source>
        <dbReference type="EMBL" id="MST72118.1"/>
    </source>
</evidence>
<dbReference type="Proteomes" id="UP000469325">
    <property type="component" value="Unassembled WGS sequence"/>
</dbReference>
<dbReference type="GO" id="GO:0006351">
    <property type="term" value="P:DNA-templated transcription"/>
    <property type="evidence" value="ECO:0007669"/>
    <property type="project" value="InterPro"/>
</dbReference>
<dbReference type="EC" id="2.7.7.6" evidence="3"/>
<name>A0A6N7XLK7_9ACTN</name>
<sequence length="97" mass="10822">MAVTKPEIDDLLAKTEHNPFLLCSVAYKRACDINNMVRGQHLRVTAIQEFDDITTVVSGEDPVSIAMQEIEDGTLGYVKDDFDSEIRGSNARVEHNL</sequence>
<dbReference type="SUPFAM" id="SSF63562">
    <property type="entry name" value="RPB6/omega subunit-like"/>
    <property type="match status" value="1"/>
</dbReference>
<dbReference type="InterPro" id="IPR036161">
    <property type="entry name" value="RPB6/omega-like_sf"/>
</dbReference>
<evidence type="ECO:0000256" key="1">
    <source>
        <dbReference type="ARBA" id="ARBA00022478"/>
    </source>
</evidence>
<dbReference type="GO" id="GO:0003677">
    <property type="term" value="F:DNA binding"/>
    <property type="evidence" value="ECO:0007669"/>
    <property type="project" value="InterPro"/>
</dbReference>
<protein>
    <submittedName>
        <fullName evidence="3">DNA-directed RNA polymerase subunit omega</fullName>
        <ecNumber evidence="3">2.7.7.6</ecNumber>
    </submittedName>
</protein>
<organism evidence="3 4">
    <name type="scientific">Olsenella porci</name>
    <dbReference type="NCBI Taxonomy" id="2652279"/>
    <lineage>
        <taxon>Bacteria</taxon>
        <taxon>Bacillati</taxon>
        <taxon>Actinomycetota</taxon>
        <taxon>Coriobacteriia</taxon>
        <taxon>Coriobacteriales</taxon>
        <taxon>Atopobiaceae</taxon>
        <taxon>Olsenella</taxon>
    </lineage>
</organism>
<dbReference type="GO" id="GO:0000428">
    <property type="term" value="C:DNA-directed RNA polymerase complex"/>
    <property type="evidence" value="ECO:0007669"/>
    <property type="project" value="UniProtKB-KW"/>
</dbReference>
<keyword evidence="2" id="KW-0804">Transcription</keyword>
<evidence type="ECO:0000256" key="2">
    <source>
        <dbReference type="ARBA" id="ARBA00023163"/>
    </source>
</evidence>
<dbReference type="Gene3D" id="3.90.940.10">
    <property type="match status" value="1"/>
</dbReference>
<proteinExistence type="predicted"/>
<dbReference type="NCBIfam" id="NF001589">
    <property type="entry name" value="PRK00392.8-6"/>
    <property type="match status" value="1"/>
</dbReference>
<reference evidence="3 4" key="1">
    <citation type="submission" date="2019-08" db="EMBL/GenBank/DDBJ databases">
        <title>In-depth cultivation of the pig gut microbiome towards novel bacterial diversity and tailored functional studies.</title>
        <authorList>
            <person name="Wylensek D."/>
            <person name="Hitch T.C.A."/>
            <person name="Clavel T."/>
        </authorList>
    </citation>
    <scope>NUCLEOTIDE SEQUENCE [LARGE SCALE GENOMIC DNA]</scope>
    <source>
        <strain evidence="3 4">CA-Schmier-601-WT-1</strain>
    </source>
</reference>
<accession>A0A6N7XLK7</accession>
<keyword evidence="3" id="KW-0808">Transferase</keyword>
<keyword evidence="4" id="KW-1185">Reference proteome</keyword>
<evidence type="ECO:0000313" key="4">
    <source>
        <dbReference type="Proteomes" id="UP000469325"/>
    </source>
</evidence>
<dbReference type="EMBL" id="VUNC01000002">
    <property type="protein sequence ID" value="MST72118.1"/>
    <property type="molecule type" value="Genomic_DNA"/>
</dbReference>
<dbReference type="RefSeq" id="WP_154433925.1">
    <property type="nucleotide sequence ID" value="NZ_VUNC01000002.1"/>
</dbReference>
<dbReference type="GO" id="GO:0003899">
    <property type="term" value="F:DNA-directed RNA polymerase activity"/>
    <property type="evidence" value="ECO:0007669"/>
    <property type="project" value="UniProtKB-EC"/>
</dbReference>
<gene>
    <name evidence="3" type="ORF">FYJ68_03190</name>
</gene>
<keyword evidence="1 3" id="KW-0240">DNA-directed RNA polymerase</keyword>
<dbReference type="AlphaFoldDB" id="A0A6N7XLK7"/>
<keyword evidence="3" id="KW-0548">Nucleotidyltransferase</keyword>
<comment type="caution">
    <text evidence="3">The sequence shown here is derived from an EMBL/GenBank/DDBJ whole genome shotgun (WGS) entry which is preliminary data.</text>
</comment>